<gene>
    <name evidence="1" type="ORF">MSG28_012673</name>
</gene>
<proteinExistence type="predicted"/>
<feature type="non-terminal residue" evidence="1">
    <location>
        <position position="2365"/>
    </location>
</feature>
<reference evidence="1 2" key="1">
    <citation type="journal article" date="2022" name="Genome Biol. Evol.">
        <title>The Spruce Budworm Genome: Reconstructing the Evolutionary History of Antifreeze Proteins.</title>
        <authorList>
            <person name="Beliveau C."/>
            <person name="Gagne P."/>
            <person name="Picq S."/>
            <person name="Vernygora O."/>
            <person name="Keeling C.I."/>
            <person name="Pinkney K."/>
            <person name="Doucet D."/>
            <person name="Wen F."/>
            <person name="Johnston J.S."/>
            <person name="Maaroufi H."/>
            <person name="Boyle B."/>
            <person name="Laroche J."/>
            <person name="Dewar K."/>
            <person name="Juretic N."/>
            <person name="Blackburn G."/>
            <person name="Nisole A."/>
            <person name="Brunet B."/>
            <person name="Brandao M."/>
            <person name="Lumley L."/>
            <person name="Duan J."/>
            <person name="Quan G."/>
            <person name="Lucarotti C.J."/>
            <person name="Roe A.D."/>
            <person name="Sperling F.A.H."/>
            <person name="Levesque R.C."/>
            <person name="Cusson M."/>
        </authorList>
    </citation>
    <scope>NUCLEOTIDE SEQUENCE [LARGE SCALE GENOMIC DNA]</scope>
    <source>
        <strain evidence="1">Glfc:IPQL:Cfum</strain>
    </source>
</reference>
<dbReference type="EMBL" id="CM046122">
    <property type="protein sequence ID" value="KAI8423596.1"/>
    <property type="molecule type" value="Genomic_DNA"/>
</dbReference>
<comment type="caution">
    <text evidence="1">The sequence shown here is derived from an EMBL/GenBank/DDBJ whole genome shotgun (WGS) entry which is preliminary data.</text>
</comment>
<organism evidence="1 2">
    <name type="scientific">Choristoneura fumiferana</name>
    <name type="common">Spruce budworm moth</name>
    <name type="synonym">Archips fumiferana</name>
    <dbReference type="NCBI Taxonomy" id="7141"/>
    <lineage>
        <taxon>Eukaryota</taxon>
        <taxon>Metazoa</taxon>
        <taxon>Ecdysozoa</taxon>
        <taxon>Arthropoda</taxon>
        <taxon>Hexapoda</taxon>
        <taxon>Insecta</taxon>
        <taxon>Pterygota</taxon>
        <taxon>Neoptera</taxon>
        <taxon>Endopterygota</taxon>
        <taxon>Lepidoptera</taxon>
        <taxon>Glossata</taxon>
        <taxon>Ditrysia</taxon>
        <taxon>Tortricoidea</taxon>
        <taxon>Tortricidae</taxon>
        <taxon>Tortricinae</taxon>
        <taxon>Choristoneura</taxon>
    </lineage>
</organism>
<protein>
    <submittedName>
        <fullName evidence="1">Uncharacterized protein</fullName>
    </submittedName>
</protein>
<name>A0ACC0JHG5_CHOFU</name>
<keyword evidence="2" id="KW-1185">Reference proteome</keyword>
<evidence type="ECO:0000313" key="1">
    <source>
        <dbReference type="EMBL" id="KAI8423596.1"/>
    </source>
</evidence>
<evidence type="ECO:0000313" key="2">
    <source>
        <dbReference type="Proteomes" id="UP001064048"/>
    </source>
</evidence>
<sequence>MNFSFGAATTTSLNTFGTATPSSGFSFGGGDTTKPLFGGTNTGFAFGSGDTKPSLFGAAATTSASEGSPRPPIRLLGVLGLVNRHKLQHRTYLLVERRKRPLSGRQHSLKSTTSTAPQTSQSSFSLGAGAPLSFGASGGAAGAVQAFAKPPAFGATSGGFGFGATSTSAPPAFGATTAPNMSFGQATTVTASAPGAQPSLNFTPQTTQSTLSFGAKPPTTSSFGLTTNFGAPTTQTGLSLTPTTTSGLSFGTTTTASNLSFGAATTAFGATTSSLTFGATSAPQTTGLNFGATSTPQATSGLNFGATSTPQAAGLSFGTTAQTSTGLSFGTSAPQTTAGLSFGTSAPQTTAGLSFGTTSTAAAAASTGLGFGTGTTTGIDNSSIWYHSAWQNHSCNHNATTHSASHLEENINKWTLELEEQEKTFINQATQINAWDRLLIANGEKIVEVNDTVQAVKNEQQSLELELDFVLAQQKELEELLAPMEKQLLESGDRPRDPEREQMYSLAENLDSQIRTMSQDLKEIGQIGRILNAHMSSMQWIDNSIAQISTKLDQLKATHDTLRRDNERSFHLAMPDDNAKTPLQMQIERLQVLRAKLNTEAEEDYVIVKEEKRSGYDSESSEYSEDSAAAYEDDKRLKMYVKMYSENWELIAAQFSDRSDVQCQQRWTKVVNPELVKGPWTKEEDEKVVELVAKYGPKKWTVIARHLKGRIGKQCRERWHNHLNPSIKKTAWTEHEDRVIYQAHKQLGNQWAKIAKLLPGRTDNAIKNHWNSTMRRKFEPDLLDSYESLRRRGPRVKRDTFSDQSDTQRVQVAFNDDWDSFNDSSQSSTSQPASKQVLRFRQLLKDQLSNIQQQTMILTKSPERNNLVAADTVEICESPSDNRDDVVTYAVQPDSTKEIVVPTPTPFKIAMAEIGKKSGLNYEPSSPGLLVKDITEIIEREESDSTRRASEQGKENQPGASTTHKKARKALAHSWGAATSTPHARTVPDVAFIVETPVSTYLALNKASRLRARQGDQPSASTTHKKARKALAHSWGAATSTPHARTVPDVAFIVETPVSTYLALNKASRLRARQGDQPSASTTHKKARKALAHSWGAATSTPHARTVPDVAFIVETPVSTYLALNKASRLRARQGDQPSASTTHKKARKALAHSWGAATSTPHARTVPDVAFIVETPVSTYLALNKASRLRARQGDQPSASTTHKKARKALAHSWGAATSTPHARTVPDVAFIVETPVSTYLALNKASRLRARQGDQPSASTTHKKARKALAHSWGAATSTPHARTVPDVAFIVETPVSTYLALNKASRLRARQGDQPSASTTHKKARKALAHSWGAATSTPHARTVPDVAFIVETPVSTYLALNKASRLRARQGDQPSASTTHKKARKALAHSWGAATSTPHARTVPDVAFIVETPVSTYLALNKASRLRARQGDQPSASTTHKKARKALAHSWGAATSTPHARTVPDVAFIVETPVSTYLALNKASRLRARQGDQPSASTTHKKARKALAHSWGAATSTPHARTVPDVAFIVETPVSTYLALNKASRLRARQGDQPSASTTHKKARKALAHSWGAATSTPHARTVPDVAFIVETPVSTYLALNKASRLRARQGDQPSASTTHKKARKALAHSWGAATSTPHARTVPDVAFIVETPVSTYLALNKASRLRARQGDQPSASTTHKKARKALAHSWGAATSTPHARTVPDVAFIVETPVSTYLALNKASRLRARQGDQPSASTTHKKARKALAHSWGAATSTPHARTVPDVAFIVETPVSTYLALNKASRLRARQGDQPSASTTHKKARKALAHSWGAATSTPHARTVPDVAFIVETPSKTLAGDSSVMFSPPSIVKNSLAEESTSLHSLMSENTPETIKYEDLDIEAAITEKTKIRLPADEPVVLKKSAVRSIKFEREPDVKDEPVDFILLPKCSVVVSKAIFMVEFITLIIKIKVITLFFLTNFADNMKCLCIFAVFLVAVAAQDSAYYENYEPQAFVDQEYSSDPWELDETLKQHRARRDGQGGYEHNIINDDRGRLAAQAYGTRVLGPTRDSTHLGSKLTWQDSNSMASIDASKRLGGRARTVRKTRARRLNNKKYYIDTQSMATASVVFDIKFYSWQLLMAAKKLALALCKKLPVVLIKLLNYHRLCWKTFTIKALFFSDENTVKSRNIKLDWRLNADPSSSDAYLPINKKKEKFRKLLRTKYYTLVYYLKIKQIVLSNKLPHKIIDKKYLVKITSTKMSEFFSFSAILPNLILKTKEVKKKSYSLMEKINNSFKSLIKERVCDLCPVAKANKTTNFLDKISRDKNTTCVSRARTDRNEASWALVHREVSVGYTKKKCFLFTLNDAETLCAGTIISKNFFK</sequence>
<accession>A0ACC0JHG5</accession>
<dbReference type="Proteomes" id="UP001064048">
    <property type="component" value="Chromosome 22"/>
</dbReference>